<feature type="compositionally biased region" description="Basic and acidic residues" evidence="1">
    <location>
        <begin position="72"/>
        <end position="94"/>
    </location>
</feature>
<protein>
    <submittedName>
        <fullName evidence="2">Tbc1d2 protein</fullName>
    </submittedName>
</protein>
<dbReference type="Proteomes" id="UP000601435">
    <property type="component" value="Unassembled WGS sequence"/>
</dbReference>
<gene>
    <name evidence="2" type="primary">Tbc1d2</name>
    <name evidence="2" type="ORF">SNEC2469_LOCUS22297</name>
</gene>
<proteinExistence type="predicted"/>
<reference evidence="2" key="1">
    <citation type="submission" date="2021-02" db="EMBL/GenBank/DDBJ databases">
        <authorList>
            <person name="Dougan E. K."/>
            <person name="Rhodes N."/>
            <person name="Thang M."/>
            <person name="Chan C."/>
        </authorList>
    </citation>
    <scope>NUCLEOTIDE SEQUENCE</scope>
</reference>
<dbReference type="OrthoDB" id="294251at2759"/>
<sequence>MPPIEVLVPQPRESRARLRSTTPPAGRPTTPDSARKARVDKDQKKELQRNGAMTIPFHDGPKSSAPQPPKAFLDRMEKHKELQEKKAERIKDMQTKTAPAAPERREIAKAGRGLMQDNRSRTHSGAR</sequence>
<feature type="region of interest" description="Disordered" evidence="1">
    <location>
        <begin position="1"/>
        <end position="127"/>
    </location>
</feature>
<evidence type="ECO:0000256" key="1">
    <source>
        <dbReference type="SAM" id="MobiDB-lite"/>
    </source>
</evidence>
<feature type="compositionally biased region" description="Basic and acidic residues" evidence="1">
    <location>
        <begin position="33"/>
        <end position="48"/>
    </location>
</feature>
<comment type="caution">
    <text evidence="2">The sequence shown here is derived from an EMBL/GenBank/DDBJ whole genome shotgun (WGS) entry which is preliminary data.</text>
</comment>
<accession>A0A812Y3V6</accession>
<dbReference type="AlphaFoldDB" id="A0A812Y3V6"/>
<organism evidence="2 3">
    <name type="scientific">Symbiodinium necroappetens</name>
    <dbReference type="NCBI Taxonomy" id="1628268"/>
    <lineage>
        <taxon>Eukaryota</taxon>
        <taxon>Sar</taxon>
        <taxon>Alveolata</taxon>
        <taxon>Dinophyceae</taxon>
        <taxon>Suessiales</taxon>
        <taxon>Symbiodiniaceae</taxon>
        <taxon>Symbiodinium</taxon>
    </lineage>
</organism>
<evidence type="ECO:0000313" key="3">
    <source>
        <dbReference type="Proteomes" id="UP000601435"/>
    </source>
</evidence>
<dbReference type="EMBL" id="CAJNJA010040320">
    <property type="protein sequence ID" value="CAE7764799.1"/>
    <property type="molecule type" value="Genomic_DNA"/>
</dbReference>
<name>A0A812Y3V6_9DINO</name>
<evidence type="ECO:0000313" key="2">
    <source>
        <dbReference type="EMBL" id="CAE7764799.1"/>
    </source>
</evidence>
<keyword evidence="3" id="KW-1185">Reference proteome</keyword>